<dbReference type="CDD" id="cd08289">
    <property type="entry name" value="MDR_yhfp_like"/>
    <property type="match status" value="1"/>
</dbReference>
<dbReference type="InterPro" id="IPR036291">
    <property type="entry name" value="NAD(P)-bd_dom_sf"/>
</dbReference>
<dbReference type="InterPro" id="IPR013149">
    <property type="entry name" value="ADH-like_C"/>
</dbReference>
<dbReference type="InterPro" id="IPR013154">
    <property type="entry name" value="ADH-like_N"/>
</dbReference>
<dbReference type="EMBL" id="FPAA01000007">
    <property type="protein sequence ID" value="SFS77903.1"/>
    <property type="molecule type" value="Genomic_DNA"/>
</dbReference>
<evidence type="ECO:0000313" key="2">
    <source>
        <dbReference type="EMBL" id="SFS77903.1"/>
    </source>
</evidence>
<feature type="domain" description="Enoyl reductase (ER)" evidence="1">
    <location>
        <begin position="20"/>
        <end position="330"/>
    </location>
</feature>
<evidence type="ECO:0000313" key="3">
    <source>
        <dbReference type="Proteomes" id="UP000198660"/>
    </source>
</evidence>
<dbReference type="NCBIfam" id="TIGR02823">
    <property type="entry name" value="oxido_YhdH"/>
    <property type="match status" value="1"/>
</dbReference>
<accession>A0A1I6SLT4</accession>
<dbReference type="SUPFAM" id="SSF51735">
    <property type="entry name" value="NAD(P)-binding Rossmann-fold domains"/>
    <property type="match status" value="1"/>
</dbReference>
<dbReference type="Gene3D" id="3.40.50.720">
    <property type="entry name" value="NAD(P)-binding Rossmann-like Domain"/>
    <property type="match status" value="1"/>
</dbReference>
<keyword evidence="3" id="KW-1185">Reference proteome</keyword>
<dbReference type="InterPro" id="IPR014188">
    <property type="entry name" value="Acrylyl-CoA_reductase_AcuI"/>
</dbReference>
<dbReference type="Proteomes" id="UP000198660">
    <property type="component" value="Unassembled WGS sequence"/>
</dbReference>
<dbReference type="SMART" id="SM00829">
    <property type="entry name" value="PKS_ER"/>
    <property type="match status" value="1"/>
</dbReference>
<dbReference type="Pfam" id="PF00107">
    <property type="entry name" value="ADH_zinc_N"/>
    <property type="match status" value="1"/>
</dbReference>
<dbReference type="InterPro" id="IPR051397">
    <property type="entry name" value="Zn-ADH-like_protein"/>
</dbReference>
<name>A0A1I6SLT4_9BACL</name>
<dbReference type="SUPFAM" id="SSF50129">
    <property type="entry name" value="GroES-like"/>
    <property type="match status" value="1"/>
</dbReference>
<organism evidence="2 3">
    <name type="scientific">Marininema halotolerans</name>
    <dbReference type="NCBI Taxonomy" id="1155944"/>
    <lineage>
        <taxon>Bacteria</taxon>
        <taxon>Bacillati</taxon>
        <taxon>Bacillota</taxon>
        <taxon>Bacilli</taxon>
        <taxon>Bacillales</taxon>
        <taxon>Thermoactinomycetaceae</taxon>
        <taxon>Marininema</taxon>
    </lineage>
</organism>
<gene>
    <name evidence="2" type="ORF">SAMN05444972_107188</name>
</gene>
<evidence type="ECO:0000259" key="1">
    <source>
        <dbReference type="SMART" id="SM00829"/>
    </source>
</evidence>
<sequence length="334" mass="35330">MMVESFRSFVVDKSEGSFTSGIKQLKMNQLPEGDVLVKVAWSGVNYKDGLASIPNGRIIESYPMIPGIDLAGRVIHSNDPQFKAGDEVIVASADLGVSYFGGFSEYAKVPAEWLIPLPEGLTLREAMILGTAGFTAAMSVQRLEDNGLAPSSGKVLVTGATGGVGSTAVAMLAKRGYEVVAGTGKATEQDYLKQLGAVEIVAREELLQSNKRPLAKAKWAGAVDPVGGEILSYLLSTVSFGGSIALSGLTAGANFSTTVFPFILRGVNLLGIDTAHISNEYRREVWKRLATDLKPESLLEEIGSAEVTLDELPQALETILKGGVRGRILVNLGG</sequence>
<proteinExistence type="predicted"/>
<dbReference type="PANTHER" id="PTHR43677:SF1">
    <property type="entry name" value="ACRYLYL-COA REDUCTASE ACUI-RELATED"/>
    <property type="match status" value="1"/>
</dbReference>
<dbReference type="Pfam" id="PF08240">
    <property type="entry name" value="ADH_N"/>
    <property type="match status" value="1"/>
</dbReference>
<dbReference type="Gene3D" id="3.90.180.10">
    <property type="entry name" value="Medium-chain alcohol dehydrogenases, catalytic domain"/>
    <property type="match status" value="1"/>
</dbReference>
<dbReference type="InterPro" id="IPR011032">
    <property type="entry name" value="GroES-like_sf"/>
</dbReference>
<dbReference type="GO" id="GO:0043957">
    <property type="term" value="F:acryloyl-CoA reductase (NADPH) activity"/>
    <property type="evidence" value="ECO:0007669"/>
    <property type="project" value="TreeGrafter"/>
</dbReference>
<dbReference type="PANTHER" id="PTHR43677">
    <property type="entry name" value="SHORT-CHAIN DEHYDROGENASE/REDUCTASE"/>
    <property type="match status" value="1"/>
</dbReference>
<dbReference type="AlphaFoldDB" id="A0A1I6SLT4"/>
<dbReference type="InterPro" id="IPR020843">
    <property type="entry name" value="ER"/>
</dbReference>
<reference evidence="3" key="1">
    <citation type="submission" date="2016-10" db="EMBL/GenBank/DDBJ databases">
        <authorList>
            <person name="Varghese N."/>
            <person name="Submissions S."/>
        </authorList>
    </citation>
    <scope>NUCLEOTIDE SEQUENCE [LARGE SCALE GENOMIC DNA]</scope>
    <source>
        <strain evidence="3">DSM 45789</strain>
    </source>
</reference>
<protein>
    <submittedName>
        <fullName evidence="2">Putative quinone oxidoreductase, YhdH/YhfP family</fullName>
    </submittedName>
</protein>